<dbReference type="AlphaFoldDB" id="A0A947GIA8"/>
<organism evidence="1 2">
    <name type="scientific">Leptothoe spongobia TAU-MAC 1115</name>
    <dbReference type="NCBI Taxonomy" id="1967444"/>
    <lineage>
        <taxon>Bacteria</taxon>
        <taxon>Bacillati</taxon>
        <taxon>Cyanobacteriota</taxon>
        <taxon>Cyanophyceae</taxon>
        <taxon>Nodosilineales</taxon>
        <taxon>Cymatolegaceae</taxon>
        <taxon>Leptothoe</taxon>
        <taxon>Leptothoe spongobia</taxon>
    </lineage>
</organism>
<gene>
    <name evidence="1" type="ORF">IXB50_11265</name>
</gene>
<sequence length="216" mass="23167">MSSSVISASNAFVLFVPPTDETVDNSRGGASRPTALKCIHDDAYAFPMVALIPQSGVGLTVAAHPTLLVYVPPSKATQAHLTLRNADQSGLYQGRIQLPKTGGVLRIALPTDSPELAVGETYDWSLALLCQPTQTDMPIASGQIRRVELSDNVLSDQQSLLSKAIIYGQSGVWHDMLATLAMLRQTQPDNNALYANWTEVLTVEDLDAIANAPLLN</sequence>
<dbReference type="Proteomes" id="UP000717364">
    <property type="component" value="Unassembled WGS sequence"/>
</dbReference>
<dbReference type="EMBL" id="JADOES010000019">
    <property type="protein sequence ID" value="MBT9316000.1"/>
    <property type="molecule type" value="Genomic_DNA"/>
</dbReference>
<keyword evidence="2" id="KW-1185">Reference proteome</keyword>
<name>A0A947GIA8_9CYAN</name>
<comment type="caution">
    <text evidence="1">The sequence shown here is derived from an EMBL/GenBank/DDBJ whole genome shotgun (WGS) entry which is preliminary data.</text>
</comment>
<evidence type="ECO:0000313" key="1">
    <source>
        <dbReference type="EMBL" id="MBT9316000.1"/>
    </source>
</evidence>
<proteinExistence type="predicted"/>
<reference evidence="1" key="1">
    <citation type="submission" date="2020-11" db="EMBL/GenBank/DDBJ databases">
        <authorList>
            <person name="Konstantinou D."/>
            <person name="Gkelis S."/>
            <person name="Popin R."/>
            <person name="Fewer D."/>
            <person name="Sivonen K."/>
        </authorList>
    </citation>
    <scope>NUCLEOTIDE SEQUENCE</scope>
    <source>
        <strain evidence="1">TAU-MAC 1115</strain>
    </source>
</reference>
<dbReference type="InterPro" id="IPR010328">
    <property type="entry name" value="DUF928"/>
</dbReference>
<evidence type="ECO:0000313" key="2">
    <source>
        <dbReference type="Proteomes" id="UP000717364"/>
    </source>
</evidence>
<dbReference type="Pfam" id="PF06051">
    <property type="entry name" value="DUF928"/>
    <property type="match status" value="1"/>
</dbReference>
<protein>
    <submittedName>
        <fullName evidence="1">DUF928 domain-containing protein</fullName>
    </submittedName>
</protein>
<accession>A0A947GIA8</accession>
<dbReference type="RefSeq" id="WP_215609064.1">
    <property type="nucleotide sequence ID" value="NZ_JADOES010000019.1"/>
</dbReference>
<reference evidence="1" key="2">
    <citation type="journal article" date="2021" name="Mar. Drugs">
        <title>Genome Reduction and Secondary Metabolism of the Marine Sponge-Associated Cyanobacterium Leptothoe.</title>
        <authorList>
            <person name="Konstantinou D."/>
            <person name="Popin R.V."/>
            <person name="Fewer D.P."/>
            <person name="Sivonen K."/>
            <person name="Gkelis S."/>
        </authorList>
    </citation>
    <scope>NUCLEOTIDE SEQUENCE</scope>
    <source>
        <strain evidence="1">TAU-MAC 1115</strain>
    </source>
</reference>